<feature type="transmembrane region" description="Helical" evidence="1">
    <location>
        <begin position="33"/>
        <end position="55"/>
    </location>
</feature>
<evidence type="ECO:0000256" key="1">
    <source>
        <dbReference type="SAM" id="Phobius"/>
    </source>
</evidence>
<dbReference type="Proteomes" id="UP000007382">
    <property type="component" value="Chromosome"/>
</dbReference>
<reference evidence="4" key="2">
    <citation type="submission" date="2012-03" db="EMBL/GenBank/DDBJ databases">
        <title>The complete genome sequence of the pioneer microbe on fresh volcanic deposit, Leptospirillum ferrooxidans strain C2-3.</title>
        <authorList>
            <person name="Fujimura R."/>
            <person name="Sato Y."/>
            <person name="Nishizawa T."/>
            <person name="Nanba K."/>
            <person name="Oshima K."/>
            <person name="Hattori M."/>
            <person name="Kamijo T."/>
            <person name="Ohta H."/>
        </authorList>
    </citation>
    <scope>NUCLEOTIDE SEQUENCE [LARGE SCALE GENOMIC DNA]</scope>
    <source>
        <strain evidence="4">C2-3</strain>
    </source>
</reference>
<organism evidence="3 4">
    <name type="scientific">Leptospirillum ferrooxidans (strain C2-3)</name>
    <dbReference type="NCBI Taxonomy" id="1162668"/>
    <lineage>
        <taxon>Bacteria</taxon>
        <taxon>Pseudomonadati</taxon>
        <taxon>Nitrospirota</taxon>
        <taxon>Nitrospiria</taxon>
        <taxon>Nitrospirales</taxon>
        <taxon>Nitrospiraceae</taxon>
        <taxon>Leptospirillum</taxon>
    </lineage>
</organism>
<dbReference type="InterPro" id="IPR014911">
    <property type="entry name" value="PilS_N"/>
</dbReference>
<dbReference type="HOGENOM" id="CLU_1466491_0_0_0"/>
<dbReference type="RefSeq" id="WP_014448796.1">
    <property type="nucleotide sequence ID" value="NC_017094.1"/>
</dbReference>
<keyword evidence="1" id="KW-1133">Transmembrane helix</keyword>
<sequence>MTKTIAWWKQNRIRVIRTLSDERGVADDGPMSILLGIGLGIILLAALVGVFKFAFSSTTSAISSSGAFEIQTGVKQVASPGNYGSGDLTSALIASKSVPSNMIIPGNTTTLQGPTGTSFYTVTGNYSTFSITLAGITSSGCMRTLEQTTTGNSWYSVSVNGSSVTQPVSVQMAQGVCSSGSDTITWVSD</sequence>
<dbReference type="STRING" id="1162668.LFE_0588"/>
<gene>
    <name evidence="3" type="ordered locus">LFE_0588</name>
</gene>
<keyword evidence="1" id="KW-0472">Membrane</keyword>
<evidence type="ECO:0000313" key="4">
    <source>
        <dbReference type="Proteomes" id="UP000007382"/>
    </source>
</evidence>
<name>I0IM05_LEPFC</name>
<dbReference type="PATRIC" id="fig|1162668.3.peg.689"/>
<dbReference type="Gene3D" id="3.30.1690.10">
    <property type="entry name" value="TcpA-like pilin"/>
    <property type="match status" value="1"/>
</dbReference>
<evidence type="ECO:0000259" key="2">
    <source>
        <dbReference type="Pfam" id="PF08805"/>
    </source>
</evidence>
<keyword evidence="1" id="KW-0812">Transmembrane</keyword>
<evidence type="ECO:0000313" key="3">
    <source>
        <dbReference type="EMBL" id="BAM06304.1"/>
    </source>
</evidence>
<keyword evidence="4" id="KW-1185">Reference proteome</keyword>
<dbReference type="Pfam" id="PF08805">
    <property type="entry name" value="PilS"/>
    <property type="match status" value="1"/>
</dbReference>
<protein>
    <submittedName>
        <fullName evidence="3">Putative type IV pilus biogenesis protein</fullName>
    </submittedName>
</protein>
<feature type="domain" description="Type 4 secretion system PilS N-terminal" evidence="2">
    <location>
        <begin position="69"/>
        <end position="188"/>
    </location>
</feature>
<reference evidence="3 4" key="1">
    <citation type="journal article" date="2012" name="J. Bacteriol.">
        <title>Complete Genome Sequence of Leptospirillum ferrooxidans Strain C2-3, Isolated from a Fresh Volcanic Ash Deposit on the Island of Miyake, Japan.</title>
        <authorList>
            <person name="Fujimura R."/>
            <person name="Sato Y."/>
            <person name="Nishizawa T."/>
            <person name="Oshima K."/>
            <person name="Kim S.-W."/>
            <person name="Hattori M."/>
            <person name="Kamijo T."/>
            <person name="Ohta H."/>
        </authorList>
    </citation>
    <scope>NUCLEOTIDE SEQUENCE [LARGE SCALE GENOMIC DNA]</scope>
    <source>
        <strain evidence="3 4">C2-3</strain>
    </source>
</reference>
<proteinExistence type="predicted"/>
<accession>I0IM05</accession>
<dbReference type="AlphaFoldDB" id="I0IM05"/>
<dbReference type="KEGG" id="lfc:LFE_0588"/>
<dbReference type="SUPFAM" id="SSF54523">
    <property type="entry name" value="Pili subunits"/>
    <property type="match status" value="1"/>
</dbReference>
<dbReference type="EMBL" id="AP012342">
    <property type="protein sequence ID" value="BAM06304.1"/>
    <property type="molecule type" value="Genomic_DNA"/>
</dbReference>
<dbReference type="InterPro" id="IPR045584">
    <property type="entry name" value="Pilin-like"/>
</dbReference>